<accession>A0A243WH55</accession>
<evidence type="ECO:0000313" key="2">
    <source>
        <dbReference type="Proteomes" id="UP000194873"/>
    </source>
</evidence>
<comment type="caution">
    <text evidence="1">The sequence shown here is derived from an EMBL/GenBank/DDBJ whole genome shotgun (WGS) entry which is preliminary data.</text>
</comment>
<proteinExistence type="predicted"/>
<organism evidence="1 2">
    <name type="scientific">Hymenobacter crusticola</name>
    <dbReference type="NCBI Taxonomy" id="1770526"/>
    <lineage>
        <taxon>Bacteria</taxon>
        <taxon>Pseudomonadati</taxon>
        <taxon>Bacteroidota</taxon>
        <taxon>Cytophagia</taxon>
        <taxon>Cytophagales</taxon>
        <taxon>Hymenobacteraceae</taxon>
        <taxon>Hymenobacter</taxon>
    </lineage>
</organism>
<keyword evidence="2" id="KW-1185">Reference proteome</keyword>
<evidence type="ECO:0000313" key="1">
    <source>
        <dbReference type="EMBL" id="OUJ74837.1"/>
    </source>
</evidence>
<dbReference type="AlphaFoldDB" id="A0A243WH55"/>
<dbReference type="EMBL" id="MTSE01000003">
    <property type="protein sequence ID" value="OUJ74837.1"/>
    <property type="molecule type" value="Genomic_DNA"/>
</dbReference>
<name>A0A243WH55_9BACT</name>
<protein>
    <submittedName>
        <fullName evidence="1">Uncharacterized protein</fullName>
    </submittedName>
</protein>
<reference evidence="1 2" key="1">
    <citation type="submission" date="2017-01" db="EMBL/GenBank/DDBJ databases">
        <title>A new Hymenobacter.</title>
        <authorList>
            <person name="Liang Y."/>
            <person name="Feng F."/>
        </authorList>
    </citation>
    <scope>NUCLEOTIDE SEQUENCE [LARGE SCALE GENOMIC DNA]</scope>
    <source>
        <strain evidence="1">MIMBbqt21</strain>
    </source>
</reference>
<dbReference type="Proteomes" id="UP000194873">
    <property type="component" value="Unassembled WGS sequence"/>
</dbReference>
<gene>
    <name evidence="1" type="ORF">BXP70_08770</name>
</gene>
<sequence>MLRSVVFSALRLLLKSSFPVPTLAKRFLTFPCPTQCSLVYALRWTVFPEGAFSQVPVSEWLRLLRLVDPLIQISNSGLETCQIKEGRGLLLLLLNQYLDVR</sequence>